<evidence type="ECO:0000256" key="8">
    <source>
        <dbReference type="PIRSR" id="PIRSR630616-3"/>
    </source>
</evidence>
<dbReference type="PROSITE" id="PS00107">
    <property type="entry name" value="PROTEIN_KINASE_ATP"/>
    <property type="match status" value="1"/>
</dbReference>
<evidence type="ECO:0000256" key="3">
    <source>
        <dbReference type="ARBA" id="ARBA00022741"/>
    </source>
</evidence>
<dbReference type="Proteomes" id="UP000692954">
    <property type="component" value="Unassembled WGS sequence"/>
</dbReference>
<accession>A0A8S1M554</accession>
<dbReference type="InterPro" id="IPR000719">
    <property type="entry name" value="Prot_kinase_dom"/>
</dbReference>
<dbReference type="Pfam" id="PF00069">
    <property type="entry name" value="Pkinase"/>
    <property type="match status" value="1"/>
</dbReference>
<keyword evidence="1 10" id="KW-0723">Serine/threonine-protein kinase</keyword>
<keyword evidence="3 7" id="KW-0547">Nucleotide-binding</keyword>
<dbReference type="AlphaFoldDB" id="A0A8S1M554"/>
<feature type="binding site" evidence="7">
    <location>
        <position position="155"/>
    </location>
    <ligand>
        <name>ATP</name>
        <dbReference type="ChEBI" id="CHEBI:30616"/>
    </ligand>
</feature>
<dbReference type="FunFam" id="1.10.510.10:FF:000673">
    <property type="entry name" value="CAMK family protein kinase"/>
    <property type="match status" value="1"/>
</dbReference>
<evidence type="ECO:0000256" key="9">
    <source>
        <dbReference type="PROSITE-ProRule" id="PRU10141"/>
    </source>
</evidence>
<dbReference type="SMART" id="SM00220">
    <property type="entry name" value="S_TKc"/>
    <property type="match status" value="1"/>
</dbReference>
<evidence type="ECO:0000256" key="5">
    <source>
        <dbReference type="ARBA" id="ARBA00022840"/>
    </source>
</evidence>
<keyword evidence="13" id="KW-1185">Reference proteome</keyword>
<keyword evidence="4" id="KW-0418">Kinase</keyword>
<comment type="caution">
    <text evidence="12">The sequence shown here is derived from an EMBL/GenBank/DDBJ whole genome shotgun (WGS) entry which is preliminary data.</text>
</comment>
<keyword evidence="2" id="KW-0808">Transferase</keyword>
<dbReference type="GO" id="GO:0005524">
    <property type="term" value="F:ATP binding"/>
    <property type="evidence" value="ECO:0007669"/>
    <property type="project" value="UniProtKB-UniRule"/>
</dbReference>
<dbReference type="InterPro" id="IPR008271">
    <property type="entry name" value="Ser/Thr_kinase_AS"/>
</dbReference>
<evidence type="ECO:0000256" key="4">
    <source>
        <dbReference type="ARBA" id="ARBA00022777"/>
    </source>
</evidence>
<dbReference type="FunFam" id="3.30.200.20:FF:000042">
    <property type="entry name" value="Aurora kinase A"/>
    <property type="match status" value="1"/>
</dbReference>
<evidence type="ECO:0000256" key="7">
    <source>
        <dbReference type="PIRSR" id="PIRSR630616-2"/>
    </source>
</evidence>
<dbReference type="PROSITE" id="PS00108">
    <property type="entry name" value="PROTEIN_KINASE_ST"/>
    <property type="match status" value="1"/>
</dbReference>
<evidence type="ECO:0000256" key="6">
    <source>
        <dbReference type="PIRSR" id="PIRSR630616-1"/>
    </source>
</evidence>
<feature type="domain" description="Protein kinase" evidence="11">
    <location>
        <begin position="15"/>
        <end position="252"/>
    </location>
</feature>
<dbReference type="InterPro" id="IPR030616">
    <property type="entry name" value="Aur-like"/>
</dbReference>
<evidence type="ECO:0000256" key="10">
    <source>
        <dbReference type="RuleBase" id="RU000304"/>
    </source>
</evidence>
<dbReference type="OrthoDB" id="10252354at2759"/>
<reference evidence="12" key="1">
    <citation type="submission" date="2021-01" db="EMBL/GenBank/DDBJ databases">
        <authorList>
            <consortium name="Genoscope - CEA"/>
            <person name="William W."/>
        </authorList>
    </citation>
    <scope>NUCLEOTIDE SEQUENCE</scope>
</reference>
<dbReference type="GO" id="GO:0004674">
    <property type="term" value="F:protein serine/threonine kinase activity"/>
    <property type="evidence" value="ECO:0007669"/>
    <property type="project" value="UniProtKB-KW"/>
</dbReference>
<feature type="binding site" evidence="7">
    <location>
        <position position="44"/>
    </location>
    <ligand>
        <name>ATP</name>
        <dbReference type="ChEBI" id="CHEBI:30616"/>
    </ligand>
</feature>
<feature type="active site" description="Proton acceptor" evidence="6">
    <location>
        <position position="137"/>
    </location>
</feature>
<name>A0A8S1M554_9CILI</name>
<proteinExistence type="inferred from homology"/>
<evidence type="ECO:0000259" key="11">
    <source>
        <dbReference type="PROSITE" id="PS50011"/>
    </source>
</evidence>
<evidence type="ECO:0000313" key="13">
    <source>
        <dbReference type="Proteomes" id="UP000692954"/>
    </source>
</evidence>
<dbReference type="PROSITE" id="PS50011">
    <property type="entry name" value="PROTEIN_KINASE_DOM"/>
    <property type="match status" value="1"/>
</dbReference>
<gene>
    <name evidence="12" type="ORF">PSON_ATCC_30995.1.T0340066</name>
</gene>
<evidence type="ECO:0000313" key="12">
    <source>
        <dbReference type="EMBL" id="CAD8075878.1"/>
    </source>
</evidence>
<dbReference type="InterPro" id="IPR017441">
    <property type="entry name" value="Protein_kinase_ATP_BS"/>
</dbReference>
<feature type="binding site" evidence="9">
    <location>
        <position position="49"/>
    </location>
    <ligand>
        <name>ATP</name>
        <dbReference type="ChEBI" id="CHEBI:30616"/>
    </ligand>
</feature>
<organism evidence="12 13">
    <name type="scientific">Paramecium sonneborni</name>
    <dbReference type="NCBI Taxonomy" id="65129"/>
    <lineage>
        <taxon>Eukaryota</taxon>
        <taxon>Sar</taxon>
        <taxon>Alveolata</taxon>
        <taxon>Ciliophora</taxon>
        <taxon>Intramacronucleata</taxon>
        <taxon>Oligohymenophorea</taxon>
        <taxon>Peniculida</taxon>
        <taxon>Parameciidae</taxon>
        <taxon>Paramecium</taxon>
    </lineage>
</organism>
<evidence type="ECO:0000256" key="2">
    <source>
        <dbReference type="ARBA" id="ARBA00022679"/>
    </source>
</evidence>
<evidence type="ECO:0000256" key="1">
    <source>
        <dbReference type="ARBA" id="ARBA00022527"/>
    </source>
</evidence>
<protein>
    <recommendedName>
        <fullName evidence="11">Protein kinase domain-containing protein</fullName>
    </recommendedName>
</protein>
<dbReference type="EMBL" id="CAJJDN010000034">
    <property type="protein sequence ID" value="CAD8075878.1"/>
    <property type="molecule type" value="Genomic_DNA"/>
</dbReference>
<comment type="similarity">
    <text evidence="10">Belongs to the protein kinase superfamily.</text>
</comment>
<dbReference type="PANTHER" id="PTHR24350">
    <property type="entry name" value="SERINE/THREONINE-PROTEIN KINASE IAL-RELATED"/>
    <property type="match status" value="1"/>
</dbReference>
<sequence>MSQQVRVKGTKGDYIIFEKVLGKGAYGVVCLAQCENDGTYLAAKIVIKKCLSVQDIENLRNEMKIQQSQTHPNILAMIDTFEDDQFLYMMLEYCSGGCLFQNLQLNGPYREEKAFYYFQQILSAIQHLHRNNILHRDIKLSNILITDKDQVKLADFTWAKYMINGEVSPQLCGTLEYMPPEVTQNRTQSEKLDIWSLGIVLYELLHNKFPQSDNLFMRNDISSECQDLILMMLEKSAFRRPTAINIQSGPWFKKMINQKHLRPTISIPKTNSPLNKVNLRAIIGSPLRQSNENLNLLPPIDLNYSSPKREFSTYGVF</sequence>
<feature type="cross-link" description="Glycyl lysine isopeptide (Lys-Gly) (interchain with G-Cter in SUMO2)" evidence="8">
    <location>
        <position position="139"/>
    </location>
</feature>
<keyword evidence="5 7" id="KW-0067">ATP-binding</keyword>